<dbReference type="EMBL" id="CP023699">
    <property type="protein sequence ID" value="QEU97810.1"/>
    <property type="molecule type" value="Genomic_DNA"/>
</dbReference>
<evidence type="ECO:0000313" key="3">
    <source>
        <dbReference type="EMBL" id="QEU97810.1"/>
    </source>
</evidence>
<evidence type="ECO:0000259" key="2">
    <source>
        <dbReference type="PROSITE" id="PS50943"/>
    </source>
</evidence>
<dbReference type="CDD" id="cd00093">
    <property type="entry name" value="HTH_XRE"/>
    <property type="match status" value="1"/>
</dbReference>
<gene>
    <name evidence="3" type="ORF">CP970_37695</name>
</gene>
<reference evidence="3 4" key="1">
    <citation type="submission" date="2017-09" db="EMBL/GenBank/DDBJ databases">
        <authorList>
            <person name="Lee N."/>
            <person name="Cho B.-K."/>
        </authorList>
    </citation>
    <scope>NUCLEOTIDE SEQUENCE [LARGE SCALE GENOMIC DNA]</scope>
    <source>
        <strain evidence="3 4">ATCC 12853</strain>
    </source>
</reference>
<dbReference type="InterPro" id="IPR011990">
    <property type="entry name" value="TPR-like_helical_dom_sf"/>
</dbReference>
<dbReference type="InterPro" id="IPR001387">
    <property type="entry name" value="Cro/C1-type_HTH"/>
</dbReference>
<dbReference type="Pfam" id="PF13560">
    <property type="entry name" value="HTH_31"/>
    <property type="match status" value="1"/>
</dbReference>
<dbReference type="SUPFAM" id="SSF47413">
    <property type="entry name" value="lambda repressor-like DNA-binding domains"/>
    <property type="match status" value="1"/>
</dbReference>
<dbReference type="KEGG" id="ska:CP970_37695"/>
<dbReference type="Gene3D" id="1.25.40.10">
    <property type="entry name" value="Tetratricopeptide repeat domain"/>
    <property type="match status" value="1"/>
</dbReference>
<dbReference type="Gene3D" id="1.10.260.40">
    <property type="entry name" value="lambda repressor-like DNA-binding domains"/>
    <property type="match status" value="1"/>
</dbReference>
<dbReference type="OrthoDB" id="3215106at2"/>
<proteinExistence type="predicted"/>
<evidence type="ECO:0000256" key="1">
    <source>
        <dbReference type="SAM" id="MobiDB-lite"/>
    </source>
</evidence>
<sequence>MLSRYNTGAVDLCGPCAREHPPAAAEAPSVPAHVWSDSGIQEALNALDFGRLSQLVRRRSGLRQDDLARITGLSQGYLSQLESGTRRLTHLDKSQAFLEALNVPTALRPIAAPETVNGAHRATETTSHQRTAPDPAPDLNALAADAAATSGAFADLIAPTNIDANALEELSFTLARIATDYVHAPLFPLFTELISVRDQLFSKLQGRQRPQQSRELFMLAGTTCLLLAHASQNLGDQASAMTQIRTARTCAEQADHTGLLAWTLGTAALITEWSPQGRMSLRLAEQAATLAPPGESRIRIAAIEARTAARIGDHERARTALDRMRRAMDEPPRDDDLVQYGGLLTFPRAKQDYYLGGTYTLLGEHQQAQQHAATAIEAYRTGPHEERSYGDEALAQLDLITIGIHQGDLDEALAGLHHILNLPPEMRIRQLGNAMDRLGTLVRRPELKRSRAAGELADLIRGYQVIDGGTALPSGR</sequence>
<name>A0A5J6GPB2_STRKN</name>
<dbReference type="InterPro" id="IPR010982">
    <property type="entry name" value="Lambda_DNA-bd_dom_sf"/>
</dbReference>
<dbReference type="SMART" id="SM00530">
    <property type="entry name" value="HTH_XRE"/>
    <property type="match status" value="1"/>
</dbReference>
<dbReference type="GO" id="GO:0003677">
    <property type="term" value="F:DNA binding"/>
    <property type="evidence" value="ECO:0007669"/>
    <property type="project" value="InterPro"/>
</dbReference>
<accession>A0A5J6GPB2</accession>
<dbReference type="AlphaFoldDB" id="A0A5J6GPB2"/>
<dbReference type="Proteomes" id="UP000325529">
    <property type="component" value="Chromosome"/>
</dbReference>
<dbReference type="PROSITE" id="PS50943">
    <property type="entry name" value="HTH_CROC1"/>
    <property type="match status" value="1"/>
</dbReference>
<keyword evidence="4" id="KW-1185">Reference proteome</keyword>
<feature type="region of interest" description="Disordered" evidence="1">
    <location>
        <begin position="118"/>
        <end position="137"/>
    </location>
</feature>
<organism evidence="3 4">
    <name type="scientific">Streptomyces kanamyceticus</name>
    <dbReference type="NCBI Taxonomy" id="1967"/>
    <lineage>
        <taxon>Bacteria</taxon>
        <taxon>Bacillati</taxon>
        <taxon>Actinomycetota</taxon>
        <taxon>Actinomycetes</taxon>
        <taxon>Kitasatosporales</taxon>
        <taxon>Streptomycetaceae</taxon>
        <taxon>Streptomyces</taxon>
    </lineage>
</organism>
<evidence type="ECO:0000313" key="4">
    <source>
        <dbReference type="Proteomes" id="UP000325529"/>
    </source>
</evidence>
<feature type="domain" description="HTH cro/C1-type" evidence="2">
    <location>
        <begin position="57"/>
        <end position="108"/>
    </location>
</feature>
<protein>
    <submittedName>
        <fullName evidence="3">XRE family transcriptional regulator</fullName>
    </submittedName>
</protein>
<dbReference type="SUPFAM" id="SSF48452">
    <property type="entry name" value="TPR-like"/>
    <property type="match status" value="1"/>
</dbReference>